<comment type="caution">
    <text evidence="5">The sequence shown here is derived from an EMBL/GenBank/DDBJ whole genome shotgun (WGS) entry which is preliminary data.</text>
</comment>
<evidence type="ECO:0000259" key="3">
    <source>
        <dbReference type="PROSITE" id="PS50801"/>
    </source>
</evidence>
<dbReference type="InterPro" id="IPR008207">
    <property type="entry name" value="Sig_transdc_His_kin_Hpt_dom"/>
</dbReference>
<dbReference type="PANTHER" id="PTHR35849">
    <property type="entry name" value="BLR2341 PROTEIN"/>
    <property type="match status" value="1"/>
</dbReference>
<dbReference type="Proteomes" id="UP001194469">
    <property type="component" value="Unassembled WGS sequence"/>
</dbReference>
<dbReference type="Gene3D" id="3.30.750.24">
    <property type="entry name" value="STAS domain"/>
    <property type="match status" value="1"/>
</dbReference>
<dbReference type="InterPro" id="IPR058548">
    <property type="entry name" value="MlaB-like_STAS"/>
</dbReference>
<evidence type="ECO:0000313" key="6">
    <source>
        <dbReference type="Proteomes" id="UP001194469"/>
    </source>
</evidence>
<evidence type="ECO:0000256" key="1">
    <source>
        <dbReference type="PROSITE-ProRule" id="PRU00110"/>
    </source>
</evidence>
<dbReference type="PROSITE" id="PS50801">
    <property type="entry name" value="STAS"/>
    <property type="match status" value="1"/>
</dbReference>
<dbReference type="PROSITE" id="PS50894">
    <property type="entry name" value="HPT"/>
    <property type="match status" value="1"/>
</dbReference>
<evidence type="ECO:0000313" key="5">
    <source>
        <dbReference type="EMBL" id="MBG3878998.1"/>
    </source>
</evidence>
<proteinExistence type="predicted"/>
<dbReference type="EMBL" id="VRYY01000807">
    <property type="protein sequence ID" value="MBG3878998.1"/>
    <property type="molecule type" value="Genomic_DNA"/>
</dbReference>
<keyword evidence="6" id="KW-1185">Reference proteome</keyword>
<sequence>MQRLLKQYRNDVGNVLAEADVHLLELEVAGERTDPELLGRLSRLVHGLRGSAGLLGLEGACRMARLVEAAFELAREGTLPLSAPVISALEGCMRALAALSGVAETEEDTGDPIGDSLPDVAGGAPVTPVAPVSPVTPVTQAVQVADVADVAEGAGQYPAVCVSGDPFAPDHDDSLAGRARLRLVALLDEALPESLRVPARELLPVCDPDGHCLFGLHGIDVLRARRDGLYLYVVEFGGSDDLLRKDLSPLGLLAFLRKSGLVLDARFVPGPDGAGPGKRGCGLHVLYASILEPDLVNTVFQVESARVHPIDVEGVRRGETGWRRAPARSAVMAVMPVHKTPDADSIDDLVRQYDTAMRKLREDTMSNGTDDESRFSGTVVDPDAEERRLAELEAELAAGMDALALDDGGDGEGGDDPSRRALASLIGGMVGDDAAPEGAGMGAAVEDADADLFADVDGEQESRDVSDRFGPEGVLPGRSEAEHPDVEASMADEAAFAASPAFAADADGDPDADLFVDSGDAPDLSYLDAVLAERPADGVALDLSAGAASRTVAGFTVRAADGDSSPLGGAKGVLVLSGEVTIERGADLREALLDVLANFAAVRIDLSGVTAADLTLMQLLQSAAITARSRGVDLAATGPVSEAVAEAARRTGLDVPGIRRVGLEKLLLAESA</sequence>
<keyword evidence="1" id="KW-0597">Phosphoprotein</keyword>
<dbReference type="SUPFAM" id="SSF47226">
    <property type="entry name" value="Histidine-containing phosphotransfer domain, HPT domain"/>
    <property type="match status" value="1"/>
</dbReference>
<dbReference type="InterPro" id="IPR052746">
    <property type="entry name" value="MlaB_ABC_Transporter"/>
</dbReference>
<feature type="domain" description="HPt" evidence="4">
    <location>
        <begin position="4"/>
        <end position="103"/>
    </location>
</feature>
<feature type="region of interest" description="Disordered" evidence="2">
    <location>
        <begin position="458"/>
        <end position="485"/>
    </location>
</feature>
<organism evidence="5 6">
    <name type="scientific">Nitratidesulfovibrio oxamicus</name>
    <dbReference type="NCBI Taxonomy" id="32016"/>
    <lineage>
        <taxon>Bacteria</taxon>
        <taxon>Pseudomonadati</taxon>
        <taxon>Thermodesulfobacteriota</taxon>
        <taxon>Desulfovibrionia</taxon>
        <taxon>Desulfovibrionales</taxon>
        <taxon>Desulfovibrionaceae</taxon>
        <taxon>Nitratidesulfovibrio</taxon>
    </lineage>
</organism>
<dbReference type="Gene3D" id="1.20.120.160">
    <property type="entry name" value="HPT domain"/>
    <property type="match status" value="1"/>
</dbReference>
<reference evidence="5 6" key="1">
    <citation type="submission" date="2019-08" db="EMBL/GenBank/DDBJ databases">
        <authorList>
            <person name="Luo N."/>
        </authorList>
    </citation>
    <scope>NUCLEOTIDE SEQUENCE [LARGE SCALE GENOMIC DNA]</scope>
    <source>
        <strain evidence="5 6">NCIMB 9442</strain>
    </source>
</reference>
<protein>
    <submittedName>
        <fullName evidence="5">STAS domain-containing protein</fullName>
    </submittedName>
</protein>
<dbReference type="InterPro" id="IPR036513">
    <property type="entry name" value="STAS_dom_sf"/>
</dbReference>
<dbReference type="InterPro" id="IPR036641">
    <property type="entry name" value="HPT_dom_sf"/>
</dbReference>
<dbReference type="Pfam" id="PF13466">
    <property type="entry name" value="STAS_2"/>
    <property type="match status" value="1"/>
</dbReference>
<dbReference type="Pfam" id="PF01627">
    <property type="entry name" value="Hpt"/>
    <property type="match status" value="1"/>
</dbReference>
<gene>
    <name evidence="5" type="ORF">FVW20_18865</name>
</gene>
<evidence type="ECO:0000256" key="2">
    <source>
        <dbReference type="SAM" id="MobiDB-lite"/>
    </source>
</evidence>
<feature type="modified residue" description="Phosphohistidine" evidence="1">
    <location>
        <position position="46"/>
    </location>
</feature>
<dbReference type="CDD" id="cd00088">
    <property type="entry name" value="HPT"/>
    <property type="match status" value="1"/>
</dbReference>
<dbReference type="InterPro" id="IPR002645">
    <property type="entry name" value="STAS_dom"/>
</dbReference>
<name>A0ABS0JBA7_9BACT</name>
<evidence type="ECO:0000259" key="4">
    <source>
        <dbReference type="PROSITE" id="PS50894"/>
    </source>
</evidence>
<feature type="compositionally biased region" description="Basic and acidic residues" evidence="2">
    <location>
        <begin position="460"/>
        <end position="470"/>
    </location>
</feature>
<dbReference type="SUPFAM" id="SSF52091">
    <property type="entry name" value="SpoIIaa-like"/>
    <property type="match status" value="1"/>
</dbReference>
<accession>A0ABS0JBA7</accession>
<dbReference type="PANTHER" id="PTHR35849:SF2">
    <property type="entry name" value="BLR2341 PROTEIN"/>
    <property type="match status" value="1"/>
</dbReference>
<feature type="domain" description="STAS" evidence="3">
    <location>
        <begin position="573"/>
        <end position="672"/>
    </location>
</feature>
<dbReference type="CDD" id="cd07043">
    <property type="entry name" value="STAS_anti-anti-sigma_factors"/>
    <property type="match status" value="1"/>
</dbReference>
<dbReference type="RefSeq" id="WP_196610773.1">
    <property type="nucleotide sequence ID" value="NZ_VRYY01000807.1"/>
</dbReference>